<dbReference type="Pfam" id="PF11363">
    <property type="entry name" value="DUF3164"/>
    <property type="match status" value="1"/>
</dbReference>
<sequence>MTQQNIPEIPPGYMKNARGHLVPRDKVREQDLLRDETARRLTAKAIALNAALKAFKDESLADIADLVKIAGERYDVTLGGEKGNVSVTTYDGEFRVQRVVADRIEFTEEIEAAKALIHGCIARWSEGADANIRVIVDRAFAADSKGQLKTAAVLDLMRVQIDDGEWKRAMEAIRGSIQAVGTATYVRVYRRVGASGQYEAVPLDLAAV</sequence>
<comment type="caution">
    <text evidence="1">The sequence shown here is derived from an EMBL/GenBank/DDBJ whole genome shotgun (WGS) entry which is preliminary data.</text>
</comment>
<protein>
    <submittedName>
        <fullName evidence="1">DUF3164 family protein</fullName>
    </submittedName>
</protein>
<dbReference type="InterPro" id="IPR021505">
    <property type="entry name" value="Phage_B3_Orf6"/>
</dbReference>
<name>A0A843BH38_9BURK</name>
<organism evidence="1 2">
    <name type="scientific">Comamonas suwonensis</name>
    <dbReference type="NCBI Taxonomy" id="2606214"/>
    <lineage>
        <taxon>Bacteria</taxon>
        <taxon>Pseudomonadati</taxon>
        <taxon>Pseudomonadota</taxon>
        <taxon>Betaproteobacteria</taxon>
        <taxon>Burkholderiales</taxon>
        <taxon>Comamonadaceae</taxon>
        <taxon>Comamonas</taxon>
    </lineage>
</organism>
<dbReference type="Proteomes" id="UP000530032">
    <property type="component" value="Unassembled WGS sequence"/>
</dbReference>
<proteinExistence type="predicted"/>
<dbReference type="AlphaFoldDB" id="A0A843BH38"/>
<evidence type="ECO:0000313" key="1">
    <source>
        <dbReference type="EMBL" id="MBI1627078.1"/>
    </source>
</evidence>
<dbReference type="EMBL" id="JABBCQ020000042">
    <property type="protein sequence ID" value="MBI1627078.1"/>
    <property type="molecule type" value="Genomic_DNA"/>
</dbReference>
<accession>A0A843BH38</accession>
<reference evidence="1" key="1">
    <citation type="submission" date="2020-12" db="EMBL/GenBank/DDBJ databases">
        <title>Comamonas sp. nov., isolated from stream water.</title>
        <authorList>
            <person name="Park K.-H."/>
        </authorList>
    </citation>
    <scope>NUCLEOTIDE SEQUENCE</scope>
    <source>
        <strain evidence="1">EJ-4</strain>
    </source>
</reference>
<dbReference type="RefSeq" id="WP_198462417.1">
    <property type="nucleotide sequence ID" value="NZ_JABBCQ020000042.1"/>
</dbReference>
<evidence type="ECO:0000313" key="2">
    <source>
        <dbReference type="Proteomes" id="UP000530032"/>
    </source>
</evidence>
<keyword evidence="2" id="KW-1185">Reference proteome</keyword>
<gene>
    <name evidence="1" type="ORF">HF327_021675</name>
</gene>